<dbReference type="Gene3D" id="3.30.70.100">
    <property type="match status" value="1"/>
</dbReference>
<accession>A0A6N7BZI7</accession>
<feature type="transmembrane region" description="Helical" evidence="7">
    <location>
        <begin position="75"/>
        <end position="94"/>
    </location>
</feature>
<dbReference type="Proteomes" id="UP000471465">
    <property type="component" value="Unassembled WGS sequence"/>
</dbReference>
<dbReference type="GO" id="GO:0005886">
    <property type="term" value="C:plasma membrane"/>
    <property type="evidence" value="ECO:0007669"/>
    <property type="project" value="UniProtKB-SubCell"/>
</dbReference>
<evidence type="ECO:0000256" key="2">
    <source>
        <dbReference type="ARBA" id="ARBA00022448"/>
    </source>
</evidence>
<keyword evidence="2" id="KW-0813">Transport</keyword>
<dbReference type="Pfam" id="PF07690">
    <property type="entry name" value="MFS_1"/>
    <property type="match status" value="1"/>
</dbReference>
<dbReference type="EMBL" id="VZIZ01000019">
    <property type="protein sequence ID" value="KAF0568421.1"/>
    <property type="molecule type" value="Genomic_DNA"/>
</dbReference>
<dbReference type="Gene3D" id="1.20.1250.20">
    <property type="entry name" value="MFS general substrate transporter like domains"/>
    <property type="match status" value="1"/>
</dbReference>
<name>A0A6N7BZI7_9GAMM</name>
<evidence type="ECO:0000259" key="8">
    <source>
        <dbReference type="PROSITE" id="PS50850"/>
    </source>
</evidence>
<feature type="transmembrane region" description="Helical" evidence="7">
    <location>
        <begin position="301"/>
        <end position="323"/>
    </location>
</feature>
<reference evidence="9 10" key="1">
    <citation type="submission" date="2019-09" db="EMBL/GenBank/DDBJ databases">
        <title>Draft genome sequence of Psychrobacter nivimaris LAMA 639, in search for biotechnological relevant genes.</title>
        <authorList>
            <person name="Lima A.O.S."/>
            <person name="Staloch B.E.K."/>
            <person name="Freitas R.C."/>
            <person name="Niero H."/>
            <person name="Silva M.A.C."/>
        </authorList>
    </citation>
    <scope>NUCLEOTIDE SEQUENCE [LARGE SCALE GENOMIC DNA]</scope>
    <source>
        <strain evidence="9 10">LAMA 639</strain>
    </source>
</reference>
<dbReference type="RefSeq" id="WP_160022262.1">
    <property type="nucleotide sequence ID" value="NZ_VZIZ01000019.1"/>
</dbReference>
<comment type="caution">
    <text evidence="9">The sequence shown here is derived from an EMBL/GenBank/DDBJ whole genome shotgun (WGS) entry which is preliminary data.</text>
</comment>
<comment type="subcellular location">
    <subcellularLocation>
        <location evidence="1">Cell membrane</location>
        <topology evidence="1">Multi-pass membrane protein</topology>
    </subcellularLocation>
</comment>
<dbReference type="PROSITE" id="PS50850">
    <property type="entry name" value="MFS"/>
    <property type="match status" value="1"/>
</dbReference>
<feature type="domain" description="Major facilitator superfamily (MFS) profile" evidence="8">
    <location>
        <begin position="8"/>
        <end position="385"/>
    </location>
</feature>
<dbReference type="AlphaFoldDB" id="A0A6N7BZI7"/>
<feature type="transmembrane region" description="Helical" evidence="7">
    <location>
        <begin position="363"/>
        <end position="383"/>
    </location>
</feature>
<feature type="transmembrane region" description="Helical" evidence="7">
    <location>
        <begin position="335"/>
        <end position="357"/>
    </location>
</feature>
<evidence type="ECO:0000256" key="3">
    <source>
        <dbReference type="ARBA" id="ARBA00022475"/>
    </source>
</evidence>
<evidence type="ECO:0000313" key="9">
    <source>
        <dbReference type="EMBL" id="KAF0568421.1"/>
    </source>
</evidence>
<feature type="transmembrane region" description="Helical" evidence="7">
    <location>
        <begin position="214"/>
        <end position="234"/>
    </location>
</feature>
<dbReference type="InterPro" id="IPR020846">
    <property type="entry name" value="MFS_dom"/>
</dbReference>
<evidence type="ECO:0000313" key="10">
    <source>
        <dbReference type="Proteomes" id="UP000471465"/>
    </source>
</evidence>
<evidence type="ECO:0000256" key="5">
    <source>
        <dbReference type="ARBA" id="ARBA00022989"/>
    </source>
</evidence>
<gene>
    <name evidence="9" type="ORF">FQV37_829</name>
</gene>
<evidence type="ECO:0000256" key="6">
    <source>
        <dbReference type="ARBA" id="ARBA00023136"/>
    </source>
</evidence>
<feature type="transmembrane region" description="Helical" evidence="7">
    <location>
        <begin position="43"/>
        <end position="63"/>
    </location>
</feature>
<feature type="transmembrane region" description="Helical" evidence="7">
    <location>
        <begin position="246"/>
        <end position="267"/>
    </location>
</feature>
<keyword evidence="3" id="KW-1003">Cell membrane</keyword>
<feature type="transmembrane region" description="Helical" evidence="7">
    <location>
        <begin position="100"/>
        <end position="120"/>
    </location>
</feature>
<keyword evidence="5 7" id="KW-1133">Transmembrane helix</keyword>
<keyword evidence="6 7" id="KW-0472">Membrane</keyword>
<dbReference type="CDD" id="cd17472">
    <property type="entry name" value="MFS_YajR_like"/>
    <property type="match status" value="1"/>
</dbReference>
<feature type="transmembrane region" description="Helical" evidence="7">
    <location>
        <begin position="159"/>
        <end position="180"/>
    </location>
</feature>
<dbReference type="PANTHER" id="PTHR23517:SF2">
    <property type="entry name" value="MULTIDRUG RESISTANCE PROTEIN MDTH"/>
    <property type="match status" value="1"/>
</dbReference>
<feature type="transmembrane region" description="Helical" evidence="7">
    <location>
        <begin position="276"/>
        <end position="295"/>
    </location>
</feature>
<protein>
    <submittedName>
        <fullName evidence="9">Inner membrane transport protein YajR</fullName>
    </submittedName>
</protein>
<feature type="transmembrane region" description="Helical" evidence="7">
    <location>
        <begin position="132"/>
        <end position="153"/>
    </location>
</feature>
<evidence type="ECO:0000256" key="1">
    <source>
        <dbReference type="ARBA" id="ARBA00004651"/>
    </source>
</evidence>
<proteinExistence type="predicted"/>
<feature type="transmembrane region" description="Helical" evidence="7">
    <location>
        <begin position="9"/>
        <end position="31"/>
    </location>
</feature>
<dbReference type="SUPFAM" id="SSF103473">
    <property type="entry name" value="MFS general substrate transporter"/>
    <property type="match status" value="1"/>
</dbReference>
<dbReference type="InterPro" id="IPR036259">
    <property type="entry name" value="MFS_trans_sf"/>
</dbReference>
<dbReference type="GO" id="GO:0022857">
    <property type="term" value="F:transmembrane transporter activity"/>
    <property type="evidence" value="ECO:0007669"/>
    <property type="project" value="InterPro"/>
</dbReference>
<evidence type="ECO:0000256" key="4">
    <source>
        <dbReference type="ARBA" id="ARBA00022692"/>
    </source>
</evidence>
<dbReference type="InterPro" id="IPR050171">
    <property type="entry name" value="MFS_Transporters"/>
</dbReference>
<organism evidence="9 10">
    <name type="scientific">Psychrobacter nivimaris</name>
    <dbReference type="NCBI Taxonomy" id="281738"/>
    <lineage>
        <taxon>Bacteria</taxon>
        <taxon>Pseudomonadati</taxon>
        <taxon>Pseudomonadota</taxon>
        <taxon>Gammaproteobacteria</taxon>
        <taxon>Moraxellales</taxon>
        <taxon>Moraxellaceae</taxon>
        <taxon>Psychrobacter</taxon>
    </lineage>
</organism>
<evidence type="ECO:0000256" key="7">
    <source>
        <dbReference type="SAM" id="Phobius"/>
    </source>
</evidence>
<sequence length="454" mass="48448">MNSVEKRAILGVGGIFALRMIGLFMIVPVFSVYGDNYAHATPFLIGLAVGIYGLGQAIFQIPMSLAADKFPRKPIIFLGLILFAVGGMIAANATDIYEVIIGRALAGSGAVSAVLMALLADVTREEMRTKAMATMGLTIATSIMLAFAFGPLLVGSLGISGLFWLTSGFAILAMLLLVVVPTPMRVLKHNLDNKTIGQQLATVLKIGDLNRLHIGIFALHLTMTAIFVILPHQLSDVLGLSVRQQGMVYLPLLFIGFAIAIPFIIIAEKKRKMRQVFLGAIALMTAALAILALGSQVGVGIILGLLLYFMGFNLLEATIPSWISKRAPVANKATAMGLNSSSQFFGAFVGGAMGGLLLSQPNLLAWGILAIIMGAALLIIIPISQPPYLSSTTVTIPKDINIQDWSRQMLAVDGVDELVVMAKEQVAYLKLDKTQLTDDSRQQLSSLAQSPLDI</sequence>
<keyword evidence="4 7" id="KW-0812">Transmembrane</keyword>
<dbReference type="PANTHER" id="PTHR23517">
    <property type="entry name" value="RESISTANCE PROTEIN MDTM, PUTATIVE-RELATED-RELATED"/>
    <property type="match status" value="1"/>
</dbReference>
<dbReference type="InterPro" id="IPR011701">
    <property type="entry name" value="MFS"/>
</dbReference>
<keyword evidence="10" id="KW-1185">Reference proteome</keyword>